<dbReference type="Proteomes" id="UP000198741">
    <property type="component" value="Chromosome I"/>
</dbReference>
<accession>A0A1H0T8L8</accession>
<dbReference type="AlphaFoldDB" id="A0A1H0T8L8"/>
<evidence type="ECO:0000313" key="1">
    <source>
        <dbReference type="EMBL" id="SDP50387.1"/>
    </source>
</evidence>
<dbReference type="InterPro" id="IPR014719">
    <property type="entry name" value="Ribosomal_bL12_C/ClpS-like"/>
</dbReference>
<gene>
    <name evidence="1" type="ORF">SAMN04515671_4529</name>
</gene>
<keyword evidence="1" id="KW-0689">Ribosomal protein</keyword>
<protein>
    <submittedName>
        <fullName evidence="1">Ribosomal protein L7/L12 C-terminal domain-containing protein</fullName>
    </submittedName>
</protein>
<dbReference type="GO" id="GO:0005840">
    <property type="term" value="C:ribosome"/>
    <property type="evidence" value="ECO:0007669"/>
    <property type="project" value="UniProtKB-KW"/>
</dbReference>
<dbReference type="RefSeq" id="WP_090480802.1">
    <property type="nucleotide sequence ID" value="NZ_LT629710.1"/>
</dbReference>
<proteinExistence type="predicted"/>
<keyword evidence="1" id="KW-0687">Ribonucleoprotein</keyword>
<dbReference type="EMBL" id="LT629710">
    <property type="protein sequence ID" value="SDP50387.1"/>
    <property type="molecule type" value="Genomic_DNA"/>
</dbReference>
<sequence>MTVLIWIVVVVLVVVLLLTFVGRRAQGGVDPTQLLFEPELINRVRALAQTNQKVAAIRMLRAGTPGLGLASAKVMVDRMAAGPVPPPPAGPDLTKPVALSADEMLPSASWVPLEVELQARSLKSSGQAIAAIKLVREHTSWGLREAKDYVDGL</sequence>
<dbReference type="Gene3D" id="3.30.1390.10">
    <property type="match status" value="1"/>
</dbReference>
<name>A0A1H0T8L8_9ACTN</name>
<dbReference type="OrthoDB" id="3298842at2"/>
<evidence type="ECO:0000313" key="2">
    <source>
        <dbReference type="Proteomes" id="UP000198741"/>
    </source>
</evidence>
<organism evidence="1 2">
    <name type="scientific">Nakamurella panacisegetis</name>
    <dbReference type="NCBI Taxonomy" id="1090615"/>
    <lineage>
        <taxon>Bacteria</taxon>
        <taxon>Bacillati</taxon>
        <taxon>Actinomycetota</taxon>
        <taxon>Actinomycetes</taxon>
        <taxon>Nakamurellales</taxon>
        <taxon>Nakamurellaceae</taxon>
        <taxon>Nakamurella</taxon>
    </lineage>
</organism>
<reference evidence="1 2" key="1">
    <citation type="submission" date="2016-10" db="EMBL/GenBank/DDBJ databases">
        <authorList>
            <person name="de Groot N.N."/>
        </authorList>
    </citation>
    <scope>NUCLEOTIDE SEQUENCE [LARGE SCALE GENOMIC DNA]</scope>
    <source>
        <strain evidence="2">P4-7,KCTC 19426,CECT 7604</strain>
    </source>
</reference>
<keyword evidence="2" id="KW-1185">Reference proteome</keyword>
<dbReference type="STRING" id="1090615.SAMN04515671_4529"/>